<feature type="region of interest" description="Disordered" evidence="1">
    <location>
        <begin position="590"/>
        <end position="611"/>
    </location>
</feature>
<reference evidence="3" key="1">
    <citation type="journal article" date="2019" name="Int. J. Syst. Evol. Microbiol.">
        <title>The Global Catalogue of Microorganisms (GCM) 10K type strain sequencing project: providing services to taxonomists for standard genome sequencing and annotation.</title>
        <authorList>
            <consortium name="The Broad Institute Genomics Platform"/>
            <consortium name="The Broad Institute Genome Sequencing Center for Infectious Disease"/>
            <person name="Wu L."/>
            <person name="Ma J."/>
        </authorList>
    </citation>
    <scope>NUCLEOTIDE SEQUENCE [LARGE SCALE GENOMIC DNA]</scope>
    <source>
        <strain evidence="3">CGMCC 4.1622</strain>
    </source>
</reference>
<evidence type="ECO:0008006" key="4">
    <source>
        <dbReference type="Google" id="ProtNLM"/>
    </source>
</evidence>
<evidence type="ECO:0000256" key="1">
    <source>
        <dbReference type="SAM" id="MobiDB-lite"/>
    </source>
</evidence>
<dbReference type="EMBL" id="JBHSOC010000123">
    <property type="protein sequence ID" value="MFC5646976.1"/>
    <property type="molecule type" value="Genomic_DNA"/>
</dbReference>
<feature type="compositionally biased region" description="Basic and acidic residues" evidence="1">
    <location>
        <begin position="591"/>
        <end position="604"/>
    </location>
</feature>
<accession>A0ABW0VQX9</accession>
<feature type="region of interest" description="Disordered" evidence="1">
    <location>
        <begin position="336"/>
        <end position="377"/>
    </location>
</feature>
<dbReference type="Proteomes" id="UP001596066">
    <property type="component" value="Unassembled WGS sequence"/>
</dbReference>
<evidence type="ECO:0000313" key="2">
    <source>
        <dbReference type="EMBL" id="MFC5646976.1"/>
    </source>
</evidence>
<gene>
    <name evidence="2" type="ORF">ACFPZF_37250</name>
</gene>
<feature type="compositionally biased region" description="Low complexity" evidence="1">
    <location>
        <begin position="311"/>
        <end position="322"/>
    </location>
</feature>
<dbReference type="RefSeq" id="WP_346148724.1">
    <property type="nucleotide sequence ID" value="NZ_BAAAUA010000054.1"/>
</dbReference>
<name>A0ABW0VQX9_9ACTN</name>
<comment type="caution">
    <text evidence="2">The sequence shown here is derived from an EMBL/GenBank/DDBJ whole genome shotgun (WGS) entry which is preliminary data.</text>
</comment>
<keyword evidence="3" id="KW-1185">Reference proteome</keyword>
<organism evidence="2 3">
    <name type="scientific">Kitasatospora cinereorecta</name>
    <dbReference type="NCBI Taxonomy" id="285560"/>
    <lineage>
        <taxon>Bacteria</taxon>
        <taxon>Bacillati</taxon>
        <taxon>Actinomycetota</taxon>
        <taxon>Actinomycetes</taxon>
        <taxon>Kitasatosporales</taxon>
        <taxon>Streptomycetaceae</taxon>
        <taxon>Kitasatospora</taxon>
    </lineage>
</organism>
<feature type="region of interest" description="Disordered" evidence="1">
    <location>
        <begin position="303"/>
        <end position="322"/>
    </location>
</feature>
<sequence>MRRRLSAAVHALVEASAGLSDAAQLLRIVVAAKAHHRAGCVARVRVPELARWMGVGNSTVDKALAELRRESALNTAERRAASGAVTGLDCAVPGLRAATAAGADPLALTRAELATLLRLVERLFGPGWEHQGGARTAPGLLAPRTGRGAATDRLALLLLVLEARADGRVRLCGGAVDTRVGRPAATVARLIGGGIHAGARVLARLQRAGVLELVRKPTASGLAARGEIRIPAVAVAHRATGGSGARRTAIADLALAAVSHQAAAAVEESQVAAAPEVRVLEVAEPDGTADLHASHAPVVSAGVEGEGSGVVSGEAASGPATVAGGARGRVRAGAEAARLTPRSAAGVGALRAEGQTPSSSPDTEEEQRAAGARPGAWRQESARCRVRAALAPVAFVLDVMTPGQRAVAVQAAEVVLRTVSPDSLAAQLAARVGPMSMGGPLEDRGVIRSPLAWLLSQLPSVTLCGRCGIRRTTGAPSARGAVCDQCVHAVSVPKRGARICPVCGRLGHGFDDGGQCGRCEHRQVLERAGDLAVEAAEAVQVHLPGAGAAARRAVLDAARTAAAEAERRGADPLLQELAARLAAQNTAAEWAADHGARDHKDAPRADGPGGWHCADARCARRSTARRPDSGLCSSCDRTREHREARAARAARAARMAAAVG</sequence>
<evidence type="ECO:0000313" key="3">
    <source>
        <dbReference type="Proteomes" id="UP001596066"/>
    </source>
</evidence>
<protein>
    <recommendedName>
        <fullName evidence="4">Helix-turn-helix domain-containing protein</fullName>
    </recommendedName>
</protein>
<proteinExistence type="predicted"/>